<dbReference type="InterPro" id="IPR027417">
    <property type="entry name" value="P-loop_NTPase"/>
</dbReference>
<keyword evidence="6 7" id="KW-0238">DNA-binding</keyword>
<dbReference type="PANTHER" id="PTHR48466:SF2">
    <property type="entry name" value="OS10G0509000 PROTEIN"/>
    <property type="match status" value="1"/>
</dbReference>
<dbReference type="CDD" id="cd06503">
    <property type="entry name" value="ATP-synt_Fo_b"/>
    <property type="match status" value="1"/>
</dbReference>
<comment type="similarity">
    <text evidence="7">Belongs to the DNA mismatch repair MutS family. MutS2 subfamily.</text>
</comment>
<dbReference type="Gene3D" id="3.40.50.300">
    <property type="entry name" value="P-loop containing nucleotide triphosphate hydrolases"/>
    <property type="match status" value="1"/>
</dbReference>
<evidence type="ECO:0000256" key="7">
    <source>
        <dbReference type="HAMAP-Rule" id="MF_00092"/>
    </source>
</evidence>
<proteinExistence type="inferred from homology"/>
<evidence type="ECO:0000259" key="9">
    <source>
        <dbReference type="PROSITE" id="PS50828"/>
    </source>
</evidence>
<dbReference type="SMART" id="SM00463">
    <property type="entry name" value="SMR"/>
    <property type="match status" value="1"/>
</dbReference>
<accession>A0ABU0E617</accession>
<dbReference type="InterPro" id="IPR036063">
    <property type="entry name" value="Smr_dom_sf"/>
</dbReference>
<evidence type="ECO:0000256" key="8">
    <source>
        <dbReference type="SAM" id="Coils"/>
    </source>
</evidence>
<dbReference type="Gene3D" id="1.10.1420.10">
    <property type="match status" value="1"/>
</dbReference>
<dbReference type="SMART" id="SM00534">
    <property type="entry name" value="MUTSac"/>
    <property type="match status" value="1"/>
</dbReference>
<evidence type="ECO:0000256" key="3">
    <source>
        <dbReference type="ARBA" id="ARBA00022801"/>
    </source>
</evidence>
<dbReference type="NCBIfam" id="TIGR01069">
    <property type="entry name" value="mutS2"/>
    <property type="match status" value="1"/>
</dbReference>
<keyword evidence="7" id="KW-0255">Endonuclease</keyword>
<feature type="domain" description="Smr" evidence="9">
    <location>
        <begin position="694"/>
        <end position="765"/>
    </location>
</feature>
<dbReference type="PROSITE" id="PS50828">
    <property type="entry name" value="SMR"/>
    <property type="match status" value="1"/>
</dbReference>
<dbReference type="EC" id="3.1.-.-" evidence="7"/>
<sequence length="769" mass="87366">MEKKYEGLDFDEVKATIAKHCSFSLSQKDIVEKLPKFAYLEANRDLQRGKEALKLFQHHEAPIFAGIHDFYSVFKDIGRGKVITPQELYDVATFMGSYQNMLNYKKRIEIDAPIITDFIDSLSDHRKLKELIEKKINASYEVRDDATPELAAIRRNIRNCEQEITKKTSEIMSQYSGILMDNITATRNNRTTLLVKSADKHKMKGFIHDESASGQAVYIEPEALLVLNNRLQSLRANEKNEVEKILRELCNTLAPHTDEMAANLETLTLLDVLFAQAKWAFQKGAVYTSLNKDEKHLYFKDARHPLIDDEKVVSNTYEIKDPYQHLLISGSNTGGKTVTLKTIGLFTIMSMSGFPVPCEEAVLPMFDEVYVDVGDFQSILESLSTFSAHLSKLSYILDHATSHSLVLLDELGSGTDPNEGECLAIAILDYLKKNDIMSVATTHYSKVKEYAKTQDSILLSSVGFNLETMTPTYKYMEGFSGNSNALEIAKRYHIKDEILTYAYQLKEESTTDQSLLIEKLENDRLRLLEQQDHLQKEKVQLKQEQEKLHTKEQKQQEEYERKLKEAGYKADEIIEEAREQAKTVIEELRSMKEVKEHEYIKTLSKLKVQKEEEIEDIIEEEFKVNDYVKVKGLQYQGEIISIKGNKATISTNGMRMNVKVSDLTHMTRPKKKKIASVSTSTTTARPTMECNVIGMRVSEALSVVQKYLDNAILHKMYSVTIIHGSGTGALRSAIHEFLKKQKYVKDFRLGGGYEGGVGATVVTLKGGNN</sequence>
<dbReference type="Pfam" id="PF01713">
    <property type="entry name" value="Smr"/>
    <property type="match status" value="1"/>
</dbReference>
<dbReference type="Gene3D" id="3.30.1370.110">
    <property type="match status" value="1"/>
</dbReference>
<evidence type="ECO:0000256" key="4">
    <source>
        <dbReference type="ARBA" id="ARBA00022840"/>
    </source>
</evidence>
<dbReference type="PANTHER" id="PTHR48466">
    <property type="entry name" value="OS10G0509000 PROTEIN-RELATED"/>
    <property type="match status" value="1"/>
</dbReference>
<dbReference type="SMART" id="SM00533">
    <property type="entry name" value="MUTSd"/>
    <property type="match status" value="1"/>
</dbReference>
<dbReference type="EC" id="3.6.4.-" evidence="7"/>
<evidence type="ECO:0000256" key="6">
    <source>
        <dbReference type="ARBA" id="ARBA00023125"/>
    </source>
</evidence>
<dbReference type="RefSeq" id="WP_307409663.1">
    <property type="nucleotide sequence ID" value="NZ_JAUSUR010000006.1"/>
</dbReference>
<evidence type="ECO:0000313" key="11">
    <source>
        <dbReference type="Proteomes" id="UP001230220"/>
    </source>
</evidence>
<keyword evidence="8" id="KW-0175">Coiled coil</keyword>
<dbReference type="Proteomes" id="UP001230220">
    <property type="component" value="Unassembled WGS sequence"/>
</dbReference>
<keyword evidence="2 7" id="KW-0547">Nucleotide-binding</keyword>
<dbReference type="InterPro" id="IPR000432">
    <property type="entry name" value="DNA_mismatch_repair_MutS_C"/>
</dbReference>
<comment type="function">
    <text evidence="7">Acts as a ribosome collision sensor, splitting the ribosome into its 2 subunits. Detects stalled/collided 70S ribosomes which it binds and splits by an ATP-hydrolysis driven conformational change. Acts upstream of the ribosome quality control system (RQC), a ribosome-associated complex that mediates the extraction of incompletely synthesized nascent chains from stalled ribosomes and their subsequent degradation. Probably generates substrates for RQC.</text>
</comment>
<keyword evidence="5 7" id="KW-0694">RNA-binding</keyword>
<dbReference type="InterPro" id="IPR007696">
    <property type="entry name" value="DNA_mismatch_repair_MutS_core"/>
</dbReference>
<keyword evidence="1 7" id="KW-0699">rRNA-binding</keyword>
<dbReference type="EMBL" id="JAUSUR010000006">
    <property type="protein sequence ID" value="MDQ0362235.1"/>
    <property type="molecule type" value="Genomic_DNA"/>
</dbReference>
<organism evidence="10 11">
    <name type="scientific">Breznakia pachnodae</name>
    <dbReference type="NCBI Taxonomy" id="265178"/>
    <lineage>
        <taxon>Bacteria</taxon>
        <taxon>Bacillati</taxon>
        <taxon>Bacillota</taxon>
        <taxon>Erysipelotrichia</taxon>
        <taxon>Erysipelotrichales</taxon>
        <taxon>Erysipelotrichaceae</taxon>
        <taxon>Breznakia</taxon>
    </lineage>
</organism>
<comment type="function">
    <text evidence="7">Endonuclease that is involved in the suppression of homologous recombination and thus may have a key role in the control of bacterial genetic diversity.</text>
</comment>
<feature type="binding site" evidence="7">
    <location>
        <begin position="330"/>
        <end position="337"/>
    </location>
    <ligand>
        <name>ATP</name>
        <dbReference type="ChEBI" id="CHEBI:30616"/>
    </ligand>
</feature>
<dbReference type="InterPro" id="IPR002625">
    <property type="entry name" value="Smr_dom"/>
</dbReference>
<dbReference type="SUPFAM" id="SSF48334">
    <property type="entry name" value="DNA repair protein MutS, domain III"/>
    <property type="match status" value="1"/>
</dbReference>
<dbReference type="PIRSF" id="PIRSF005814">
    <property type="entry name" value="MutS_YshD"/>
    <property type="match status" value="1"/>
</dbReference>
<keyword evidence="11" id="KW-1185">Reference proteome</keyword>
<evidence type="ECO:0000313" key="10">
    <source>
        <dbReference type="EMBL" id="MDQ0362235.1"/>
    </source>
</evidence>
<dbReference type="Pfam" id="PF20297">
    <property type="entry name" value="MSSS"/>
    <property type="match status" value="1"/>
</dbReference>
<dbReference type="InterPro" id="IPR036187">
    <property type="entry name" value="DNA_mismatch_repair_MutS_sf"/>
</dbReference>
<keyword evidence="7" id="KW-0540">Nuclease</keyword>
<evidence type="ECO:0000256" key="5">
    <source>
        <dbReference type="ARBA" id="ARBA00022884"/>
    </source>
</evidence>
<keyword evidence="4 7" id="KW-0067">ATP-binding</keyword>
<reference evidence="10 11" key="1">
    <citation type="submission" date="2023-07" db="EMBL/GenBank/DDBJ databases">
        <title>Genomic Encyclopedia of Type Strains, Phase IV (KMG-IV): sequencing the most valuable type-strain genomes for metagenomic binning, comparative biology and taxonomic classification.</title>
        <authorList>
            <person name="Goeker M."/>
        </authorList>
    </citation>
    <scope>NUCLEOTIDE SEQUENCE [LARGE SCALE GENOMIC DNA]</scope>
    <source>
        <strain evidence="10 11">DSM 16784</strain>
    </source>
</reference>
<evidence type="ECO:0000256" key="1">
    <source>
        <dbReference type="ARBA" id="ARBA00022730"/>
    </source>
</evidence>
<comment type="subunit">
    <text evidence="7">Homodimer. Binds to stalled ribosomes, contacting rRNA.</text>
</comment>
<dbReference type="SUPFAM" id="SSF52540">
    <property type="entry name" value="P-loop containing nucleoside triphosphate hydrolases"/>
    <property type="match status" value="1"/>
</dbReference>
<evidence type="ECO:0000256" key="2">
    <source>
        <dbReference type="ARBA" id="ARBA00022741"/>
    </source>
</evidence>
<protein>
    <recommendedName>
        <fullName evidence="7">Endonuclease MutS2</fullName>
        <ecNumber evidence="7">3.1.-.-</ecNumber>
    </recommendedName>
    <alternativeName>
        <fullName evidence="7">Ribosome-associated protein quality control-upstream factor</fullName>
        <shortName evidence="7">RQC-upstream factor</shortName>
        <shortName evidence="7">RqcU</shortName>
        <ecNumber evidence="7">3.6.4.-</ecNumber>
    </alternativeName>
</protein>
<comment type="caution">
    <text evidence="10">The sequence shown here is derived from an EMBL/GenBank/DDBJ whole genome shotgun (WGS) entry which is preliminary data.</text>
</comment>
<dbReference type="InterPro" id="IPR046893">
    <property type="entry name" value="MSSS"/>
</dbReference>
<dbReference type="HAMAP" id="MF_00092">
    <property type="entry name" value="MutS2"/>
    <property type="match status" value="1"/>
</dbReference>
<keyword evidence="3 7" id="KW-0378">Hydrolase</keyword>
<dbReference type="InterPro" id="IPR005747">
    <property type="entry name" value="MutS2"/>
</dbReference>
<dbReference type="InterPro" id="IPR045076">
    <property type="entry name" value="MutS"/>
</dbReference>
<dbReference type="PROSITE" id="PS00486">
    <property type="entry name" value="DNA_MISMATCH_REPAIR_2"/>
    <property type="match status" value="1"/>
</dbReference>
<dbReference type="Pfam" id="PF00488">
    <property type="entry name" value="MutS_V"/>
    <property type="match status" value="1"/>
</dbReference>
<dbReference type="SUPFAM" id="SSF160443">
    <property type="entry name" value="SMR domain-like"/>
    <property type="match status" value="1"/>
</dbReference>
<name>A0ABU0E617_9FIRM</name>
<gene>
    <name evidence="7" type="primary">mutS2</name>
    <name evidence="7" type="synonym">rqcU</name>
    <name evidence="10" type="ORF">J2S15_002989</name>
</gene>
<feature type="coiled-coil region" evidence="8">
    <location>
        <begin position="517"/>
        <end position="620"/>
    </location>
</feature>